<reference evidence="2" key="1">
    <citation type="submission" date="2019-11" db="EMBL/GenBank/DDBJ databases">
        <authorList>
            <person name="Feng L."/>
        </authorList>
    </citation>
    <scope>NUCLEOTIDE SEQUENCE</scope>
    <source>
        <strain evidence="2">CParaputrificumLFYP93</strain>
    </source>
</reference>
<sequence length="268" mass="31604">MWVRKMIKKYKRVVILCTIFLLLISRFVKTSYVSSRESVSGELEHGVHMLKELEEKDVSKIQTKIDNMHREEELKKRREEIKKMVGEKKIDYKIIFKRDIFWGDSIVEALSEYEYLNNYSVVAKKGKDVLKAREDINTIIKLSPERLFILLGMNDLLVFEDLSLFIDNYKVLIDKVKEGSPNTKIYINSILPVIDKVSSKNPLYKKERIIEANKRLNELAINEGATFVDIRYIIEENKMLYEPDGIHVKSSFYPKWLNELIKYNLEGE</sequence>
<dbReference type="InterPro" id="IPR036514">
    <property type="entry name" value="SGNH_hydro_sf"/>
</dbReference>
<name>A0A6N3AH42_9CLOT</name>
<proteinExistence type="predicted"/>
<dbReference type="Gene3D" id="3.40.50.1110">
    <property type="entry name" value="SGNH hydrolase"/>
    <property type="match status" value="1"/>
</dbReference>
<evidence type="ECO:0000259" key="1">
    <source>
        <dbReference type="Pfam" id="PF13472"/>
    </source>
</evidence>
<accession>A0A6N3AH42</accession>
<organism evidence="2">
    <name type="scientific">Clostridium paraputrificum</name>
    <dbReference type="NCBI Taxonomy" id="29363"/>
    <lineage>
        <taxon>Bacteria</taxon>
        <taxon>Bacillati</taxon>
        <taxon>Bacillota</taxon>
        <taxon>Clostridia</taxon>
        <taxon>Eubacteriales</taxon>
        <taxon>Clostridiaceae</taxon>
        <taxon>Clostridium</taxon>
    </lineage>
</organism>
<dbReference type="SUPFAM" id="SSF52266">
    <property type="entry name" value="SGNH hydrolase"/>
    <property type="match status" value="1"/>
</dbReference>
<dbReference type="InterPro" id="IPR013830">
    <property type="entry name" value="SGNH_hydro"/>
</dbReference>
<dbReference type="EMBL" id="CACRTV010000031">
    <property type="protein sequence ID" value="VYT88860.1"/>
    <property type="molecule type" value="Genomic_DNA"/>
</dbReference>
<dbReference type="Pfam" id="PF13472">
    <property type="entry name" value="Lipase_GDSL_2"/>
    <property type="match status" value="1"/>
</dbReference>
<dbReference type="AlphaFoldDB" id="A0A6N3AH42"/>
<protein>
    <recommendedName>
        <fullName evidence="1">SGNH hydrolase-type esterase domain-containing protein</fullName>
    </recommendedName>
</protein>
<gene>
    <name evidence="2" type="ORF">CPLFYP93_00853</name>
</gene>
<feature type="domain" description="SGNH hydrolase-type esterase" evidence="1">
    <location>
        <begin position="116"/>
        <end position="247"/>
    </location>
</feature>
<evidence type="ECO:0000313" key="2">
    <source>
        <dbReference type="EMBL" id="VYT88860.1"/>
    </source>
</evidence>